<organism evidence="1 2">
    <name type="scientific">Dreissena polymorpha</name>
    <name type="common">Zebra mussel</name>
    <name type="synonym">Mytilus polymorpha</name>
    <dbReference type="NCBI Taxonomy" id="45954"/>
    <lineage>
        <taxon>Eukaryota</taxon>
        <taxon>Metazoa</taxon>
        <taxon>Spiralia</taxon>
        <taxon>Lophotrochozoa</taxon>
        <taxon>Mollusca</taxon>
        <taxon>Bivalvia</taxon>
        <taxon>Autobranchia</taxon>
        <taxon>Heteroconchia</taxon>
        <taxon>Euheterodonta</taxon>
        <taxon>Imparidentia</taxon>
        <taxon>Neoheterodontei</taxon>
        <taxon>Myida</taxon>
        <taxon>Dreissenoidea</taxon>
        <taxon>Dreissenidae</taxon>
        <taxon>Dreissena</taxon>
    </lineage>
</organism>
<accession>A0A9D4JVF6</accession>
<keyword evidence="2" id="KW-1185">Reference proteome</keyword>
<dbReference type="AlphaFoldDB" id="A0A9D4JVF6"/>
<name>A0A9D4JVF6_DREPO</name>
<reference evidence="1" key="2">
    <citation type="submission" date="2020-11" db="EMBL/GenBank/DDBJ databases">
        <authorList>
            <person name="McCartney M.A."/>
            <person name="Auch B."/>
            <person name="Kono T."/>
            <person name="Mallez S."/>
            <person name="Becker A."/>
            <person name="Gohl D.M."/>
            <person name="Silverstein K.A.T."/>
            <person name="Koren S."/>
            <person name="Bechman K.B."/>
            <person name="Herman A."/>
            <person name="Abrahante J.E."/>
            <person name="Garbe J."/>
        </authorList>
    </citation>
    <scope>NUCLEOTIDE SEQUENCE</scope>
    <source>
        <strain evidence="1">Duluth1</strain>
        <tissue evidence="1">Whole animal</tissue>
    </source>
</reference>
<dbReference type="EMBL" id="JAIWYP010000005">
    <property type="protein sequence ID" value="KAH3825546.1"/>
    <property type="molecule type" value="Genomic_DNA"/>
</dbReference>
<proteinExistence type="predicted"/>
<evidence type="ECO:0000313" key="1">
    <source>
        <dbReference type="EMBL" id="KAH3825546.1"/>
    </source>
</evidence>
<sequence length="62" mass="7012">MLASMETTSRFISCPLNMNDVSRVKMDFQGIANFPNVFGVVDGTQMQIQATYLNEDAYVNRM</sequence>
<gene>
    <name evidence="1" type="ORF">DPMN_127425</name>
</gene>
<protein>
    <submittedName>
        <fullName evidence="1">Uncharacterized protein</fullName>
    </submittedName>
</protein>
<reference evidence="1" key="1">
    <citation type="journal article" date="2019" name="bioRxiv">
        <title>The Genome of the Zebra Mussel, Dreissena polymorpha: A Resource for Invasive Species Research.</title>
        <authorList>
            <person name="McCartney M.A."/>
            <person name="Auch B."/>
            <person name="Kono T."/>
            <person name="Mallez S."/>
            <person name="Zhang Y."/>
            <person name="Obille A."/>
            <person name="Becker A."/>
            <person name="Abrahante J.E."/>
            <person name="Garbe J."/>
            <person name="Badalamenti J.P."/>
            <person name="Herman A."/>
            <person name="Mangelson H."/>
            <person name="Liachko I."/>
            <person name="Sullivan S."/>
            <person name="Sone E.D."/>
            <person name="Koren S."/>
            <person name="Silverstein K.A.T."/>
            <person name="Beckman K.B."/>
            <person name="Gohl D.M."/>
        </authorList>
    </citation>
    <scope>NUCLEOTIDE SEQUENCE</scope>
    <source>
        <strain evidence="1">Duluth1</strain>
        <tissue evidence="1">Whole animal</tissue>
    </source>
</reference>
<dbReference type="Proteomes" id="UP000828390">
    <property type="component" value="Unassembled WGS sequence"/>
</dbReference>
<evidence type="ECO:0000313" key="2">
    <source>
        <dbReference type="Proteomes" id="UP000828390"/>
    </source>
</evidence>
<comment type="caution">
    <text evidence="1">The sequence shown here is derived from an EMBL/GenBank/DDBJ whole genome shotgun (WGS) entry which is preliminary data.</text>
</comment>